<evidence type="ECO:0000256" key="1">
    <source>
        <dbReference type="ARBA" id="ARBA00004474"/>
    </source>
</evidence>
<proteinExistence type="predicted"/>
<keyword evidence="2" id="KW-0934">Plastid</keyword>
<organism evidence="4 5">
    <name type="scientific">Chara braunii</name>
    <name type="common">Braun's stonewort</name>
    <dbReference type="NCBI Taxonomy" id="69332"/>
    <lineage>
        <taxon>Eukaryota</taxon>
        <taxon>Viridiplantae</taxon>
        <taxon>Streptophyta</taxon>
        <taxon>Charophyceae</taxon>
        <taxon>Charales</taxon>
        <taxon>Characeae</taxon>
        <taxon>Chara</taxon>
    </lineage>
</organism>
<protein>
    <recommendedName>
        <fullName evidence="3">Plastid lipid-associated protein/fibrillin conserved domain-containing protein</fullName>
    </recommendedName>
</protein>
<evidence type="ECO:0000259" key="3">
    <source>
        <dbReference type="Pfam" id="PF04755"/>
    </source>
</evidence>
<feature type="domain" description="Plastid lipid-associated protein/fibrillin conserved" evidence="3">
    <location>
        <begin position="240"/>
        <end position="269"/>
    </location>
</feature>
<name>A0A388KEW0_CHABU</name>
<gene>
    <name evidence="4" type="ORF">CBR_g3139</name>
</gene>
<dbReference type="Pfam" id="PF04755">
    <property type="entry name" value="PAP_fibrillin"/>
    <property type="match status" value="2"/>
</dbReference>
<sequence>MAAIAVCGCATTASGTGRVLAELAGERARPAGKGDVLVAEKRSAAFICTTTSSRRSQYRYGHRAARGSTCRSLTTPDVRWTKSDLQSWSRSSVFGNDVAAVSQRSPRNHHNRRLKDTWRTRVIAVARFPFTFTLGSSQETRKKLKEELLDAIAPLDRGAAASDEDKARIEKIVRGLEKINPTKEPLNSPLINGKWRLVYTTSASILATKVTAELIPLSSSKVEVQFLFFKILNLISIRPPGRFKGELDTTYLDEDMRISRGDLNNLFVLLMDDRNFRL</sequence>
<comment type="caution">
    <text evidence="4">The sequence shown here is derived from an EMBL/GenBank/DDBJ whole genome shotgun (WGS) entry which is preliminary data.</text>
</comment>
<dbReference type="Proteomes" id="UP000265515">
    <property type="component" value="Unassembled WGS sequence"/>
</dbReference>
<evidence type="ECO:0000313" key="4">
    <source>
        <dbReference type="EMBL" id="GBG68594.1"/>
    </source>
</evidence>
<evidence type="ECO:0000313" key="5">
    <source>
        <dbReference type="Proteomes" id="UP000265515"/>
    </source>
</evidence>
<dbReference type="EMBL" id="BFEA01000102">
    <property type="protein sequence ID" value="GBG68594.1"/>
    <property type="molecule type" value="Genomic_DNA"/>
</dbReference>
<dbReference type="AlphaFoldDB" id="A0A388KEW0"/>
<dbReference type="Gramene" id="GBG68594">
    <property type="protein sequence ID" value="GBG68594"/>
    <property type="gene ID" value="CBR_g3139"/>
</dbReference>
<dbReference type="OrthoDB" id="189024at2759"/>
<comment type="subcellular location">
    <subcellularLocation>
        <location evidence="1">Plastid</location>
    </subcellularLocation>
</comment>
<dbReference type="InterPro" id="IPR039633">
    <property type="entry name" value="PAP"/>
</dbReference>
<dbReference type="GO" id="GO:0009536">
    <property type="term" value="C:plastid"/>
    <property type="evidence" value="ECO:0007669"/>
    <property type="project" value="UniProtKB-SubCell"/>
</dbReference>
<evidence type="ECO:0000256" key="2">
    <source>
        <dbReference type="ARBA" id="ARBA00022640"/>
    </source>
</evidence>
<dbReference type="PANTHER" id="PTHR31906">
    <property type="entry name" value="PLASTID-LIPID-ASSOCIATED PROTEIN 4, CHLOROPLASTIC-RELATED"/>
    <property type="match status" value="1"/>
</dbReference>
<accession>A0A388KEW0</accession>
<keyword evidence="5" id="KW-1185">Reference proteome</keyword>
<dbReference type="InterPro" id="IPR006843">
    <property type="entry name" value="PAP/fibrillin_dom"/>
</dbReference>
<reference evidence="4 5" key="1">
    <citation type="journal article" date="2018" name="Cell">
        <title>The Chara Genome: Secondary Complexity and Implications for Plant Terrestrialization.</title>
        <authorList>
            <person name="Nishiyama T."/>
            <person name="Sakayama H."/>
            <person name="Vries J.D."/>
            <person name="Buschmann H."/>
            <person name="Saint-Marcoux D."/>
            <person name="Ullrich K.K."/>
            <person name="Haas F.B."/>
            <person name="Vanderstraeten L."/>
            <person name="Becker D."/>
            <person name="Lang D."/>
            <person name="Vosolsobe S."/>
            <person name="Rombauts S."/>
            <person name="Wilhelmsson P.K.I."/>
            <person name="Janitza P."/>
            <person name="Kern R."/>
            <person name="Heyl A."/>
            <person name="Rumpler F."/>
            <person name="Villalobos L.I.A.C."/>
            <person name="Clay J.M."/>
            <person name="Skokan R."/>
            <person name="Toyoda A."/>
            <person name="Suzuki Y."/>
            <person name="Kagoshima H."/>
            <person name="Schijlen E."/>
            <person name="Tajeshwar N."/>
            <person name="Catarino B."/>
            <person name="Hetherington A.J."/>
            <person name="Saltykova A."/>
            <person name="Bonnot C."/>
            <person name="Breuninger H."/>
            <person name="Symeonidi A."/>
            <person name="Radhakrishnan G.V."/>
            <person name="Van Nieuwerburgh F."/>
            <person name="Deforce D."/>
            <person name="Chang C."/>
            <person name="Karol K.G."/>
            <person name="Hedrich R."/>
            <person name="Ulvskov P."/>
            <person name="Glockner G."/>
            <person name="Delwiche C.F."/>
            <person name="Petrasek J."/>
            <person name="Van de Peer Y."/>
            <person name="Friml J."/>
            <person name="Beilby M."/>
            <person name="Dolan L."/>
            <person name="Kohara Y."/>
            <person name="Sugano S."/>
            <person name="Fujiyama A."/>
            <person name="Delaux P.-M."/>
            <person name="Quint M."/>
            <person name="TheiBen G."/>
            <person name="Hagemann M."/>
            <person name="Harholt J."/>
            <person name="Dunand C."/>
            <person name="Zachgo S."/>
            <person name="Langdale J."/>
            <person name="Maumus F."/>
            <person name="Straeten D.V.D."/>
            <person name="Gould S.B."/>
            <person name="Rensing S.A."/>
        </authorList>
    </citation>
    <scope>NUCLEOTIDE SEQUENCE [LARGE SCALE GENOMIC DNA]</scope>
    <source>
        <strain evidence="4 5">S276</strain>
    </source>
</reference>
<feature type="domain" description="Plastid lipid-associated protein/fibrillin conserved" evidence="3">
    <location>
        <begin position="143"/>
        <end position="218"/>
    </location>
</feature>